<protein>
    <submittedName>
        <fullName evidence="3">Prepilin-type N-terminal cleavage/methylation domain-containing protein</fullName>
    </submittedName>
</protein>
<comment type="caution">
    <text evidence="3">The sequence shown here is derived from an EMBL/GenBank/DDBJ whole genome shotgun (WGS) entry which is preliminary data.</text>
</comment>
<dbReference type="RefSeq" id="WP_265127536.1">
    <property type="nucleotide sequence ID" value="NZ_JAPCHY010000005.1"/>
</dbReference>
<keyword evidence="4" id="KW-1185">Reference proteome</keyword>
<dbReference type="PROSITE" id="PS00409">
    <property type="entry name" value="PROKAR_NTER_METHYL"/>
    <property type="match status" value="1"/>
</dbReference>
<dbReference type="InterPro" id="IPR045584">
    <property type="entry name" value="Pilin-like"/>
</dbReference>
<reference evidence="3 4" key="1">
    <citation type="submission" date="2022-10" db="EMBL/GenBank/DDBJ databases">
        <title>Xanthomonas sp. H13-6.</title>
        <authorList>
            <person name="Liu X."/>
            <person name="Deng Z."/>
            <person name="Jiang Y."/>
            <person name="Yu T."/>
            <person name="Ai J."/>
        </authorList>
    </citation>
    <scope>NUCLEOTIDE SEQUENCE [LARGE SCALE GENOMIC DNA]</scope>
    <source>
        <strain evidence="3 4">H13-6</strain>
    </source>
</reference>
<dbReference type="Pfam" id="PF08805">
    <property type="entry name" value="PilS"/>
    <property type="match status" value="1"/>
</dbReference>
<dbReference type="Proteomes" id="UP001209922">
    <property type="component" value="Unassembled WGS sequence"/>
</dbReference>
<feature type="transmembrane region" description="Helical" evidence="1">
    <location>
        <begin position="12"/>
        <end position="36"/>
    </location>
</feature>
<gene>
    <name evidence="3" type="ORF">OK345_08685</name>
</gene>
<dbReference type="SUPFAM" id="SSF54523">
    <property type="entry name" value="Pili subunits"/>
    <property type="match status" value="1"/>
</dbReference>
<sequence>MKNFKQARNQGGFSLIELLLVLAIIAALAVAAFIVYPRVQAGRNATYESQVLSSAQAGIKALFTTNNYANVSKAAAYNAEIFPANMNISATSIQNQWAGEVNVQPSDAAGATVSTPIARYFKITYPNVPADVCIRLAGAAVQNFGTVLVGGATPVKVQDLYSSGSNALRLNESLIATNCKQDGGATLVLVSN</sequence>
<dbReference type="NCBIfam" id="TIGR02532">
    <property type="entry name" value="IV_pilin_GFxxxE"/>
    <property type="match status" value="1"/>
</dbReference>
<evidence type="ECO:0000259" key="2">
    <source>
        <dbReference type="Pfam" id="PF08805"/>
    </source>
</evidence>
<feature type="domain" description="Type 4 secretion system PilS N-terminal" evidence="2">
    <location>
        <begin position="45"/>
        <end position="192"/>
    </location>
</feature>
<dbReference type="InterPro" id="IPR014911">
    <property type="entry name" value="PilS_N"/>
</dbReference>
<dbReference type="EMBL" id="JAPCHY010000005">
    <property type="protein sequence ID" value="MCW4472579.1"/>
    <property type="molecule type" value="Genomic_DNA"/>
</dbReference>
<dbReference type="InterPro" id="IPR012902">
    <property type="entry name" value="N_methyl_site"/>
</dbReference>
<dbReference type="Gene3D" id="3.30.1690.10">
    <property type="entry name" value="TcpA-like pilin"/>
    <property type="match status" value="1"/>
</dbReference>
<evidence type="ECO:0000313" key="4">
    <source>
        <dbReference type="Proteomes" id="UP001209922"/>
    </source>
</evidence>
<evidence type="ECO:0000313" key="3">
    <source>
        <dbReference type="EMBL" id="MCW4472579.1"/>
    </source>
</evidence>
<proteinExistence type="predicted"/>
<keyword evidence="1" id="KW-0472">Membrane</keyword>
<organism evidence="3 4">
    <name type="scientific">Xanthomonas chitinilytica</name>
    <dbReference type="NCBI Taxonomy" id="2989819"/>
    <lineage>
        <taxon>Bacteria</taxon>
        <taxon>Pseudomonadati</taxon>
        <taxon>Pseudomonadota</taxon>
        <taxon>Gammaproteobacteria</taxon>
        <taxon>Lysobacterales</taxon>
        <taxon>Lysobacteraceae</taxon>
        <taxon>Xanthomonas</taxon>
    </lineage>
</organism>
<keyword evidence="1" id="KW-0812">Transmembrane</keyword>
<evidence type="ECO:0000256" key="1">
    <source>
        <dbReference type="SAM" id="Phobius"/>
    </source>
</evidence>
<name>A0ABT3JWH2_9XANT</name>
<keyword evidence="1" id="KW-1133">Transmembrane helix</keyword>
<accession>A0ABT3JWH2</accession>
<dbReference type="Pfam" id="PF07963">
    <property type="entry name" value="N_methyl"/>
    <property type="match status" value="1"/>
</dbReference>